<dbReference type="InterPro" id="IPR014917">
    <property type="entry name" value="DUF1800"/>
</dbReference>
<accession>A0ABU9Y7V2</accession>
<feature type="region of interest" description="Disordered" evidence="1">
    <location>
        <begin position="102"/>
        <end position="128"/>
    </location>
</feature>
<dbReference type="Pfam" id="PF08811">
    <property type="entry name" value="DUF1800"/>
    <property type="match status" value="1"/>
</dbReference>
<sequence length="522" mass="55769">MADANIALNRFGLGARPDEPTPADPRKWLHAQLGSFDAAPSAIAALPGRRTIAGELADYLDQLRALRRQSGRGEAGRPVARRAQAAAISRPADMNAPMTQGYQSAATPALPGGKPQTDAMTPQAPDPNDPVAQARRFAQRQARDYYIGAVGGRANAALTTPAPFVERLVHFWANHFAISIDKVQVVGLGGLLEFEAIRPHVLGRFGDMLNAVERHPAMLLYLDQAQSVGPDSVIGTRFGSRPNRKLGLNENLAREIMELHTLGVRTGYDQADVTEFARAMTGWTVSGLSRGPGARFSGTDGQAGDFVFAAPLHEPGARTIMGKVYDQEGEHQAQAVLSDLAVHPATATHIATKLARHFAGDTPPPALVQRLQAAYLRTGGDLPSVYRALIDSPETWVAQPPKFKTPWEWSISSMRALGMRTVAPPMVTGLLNQLGQPTWKPGSPAGFDDIAASWAGPDAILRRVEAAERFATRAGATIDARVLAPKIIPAAVGPATTQALARAESPGQALALLLVAPEFMRR</sequence>
<evidence type="ECO:0000313" key="3">
    <source>
        <dbReference type="Proteomes" id="UP001419910"/>
    </source>
</evidence>
<evidence type="ECO:0000256" key="1">
    <source>
        <dbReference type="SAM" id="MobiDB-lite"/>
    </source>
</evidence>
<keyword evidence="3" id="KW-1185">Reference proteome</keyword>
<evidence type="ECO:0000313" key="2">
    <source>
        <dbReference type="EMBL" id="MEN2791884.1"/>
    </source>
</evidence>
<protein>
    <submittedName>
        <fullName evidence="2">DUF1800 domain-containing protein</fullName>
    </submittedName>
</protein>
<dbReference type="EMBL" id="JBDIME010000021">
    <property type="protein sequence ID" value="MEN2791884.1"/>
    <property type="molecule type" value="Genomic_DNA"/>
</dbReference>
<dbReference type="Proteomes" id="UP001419910">
    <property type="component" value="Unassembled WGS sequence"/>
</dbReference>
<name>A0ABU9Y7V2_9SPHN</name>
<reference evidence="2 3" key="1">
    <citation type="submission" date="2024-05" db="EMBL/GenBank/DDBJ databases">
        <authorList>
            <person name="Liu Q."/>
            <person name="Xin Y.-H."/>
        </authorList>
    </citation>
    <scope>NUCLEOTIDE SEQUENCE [LARGE SCALE GENOMIC DNA]</scope>
    <source>
        <strain evidence="2 3">CGMCC 1.10181</strain>
    </source>
</reference>
<proteinExistence type="predicted"/>
<dbReference type="RefSeq" id="WP_343888783.1">
    <property type="nucleotide sequence ID" value="NZ_BAAAEH010000013.1"/>
</dbReference>
<organism evidence="2 3">
    <name type="scientific">Sphingomonas oligophenolica</name>
    <dbReference type="NCBI Taxonomy" id="301154"/>
    <lineage>
        <taxon>Bacteria</taxon>
        <taxon>Pseudomonadati</taxon>
        <taxon>Pseudomonadota</taxon>
        <taxon>Alphaproteobacteria</taxon>
        <taxon>Sphingomonadales</taxon>
        <taxon>Sphingomonadaceae</taxon>
        <taxon>Sphingomonas</taxon>
    </lineage>
</organism>
<comment type="caution">
    <text evidence="2">The sequence shown here is derived from an EMBL/GenBank/DDBJ whole genome shotgun (WGS) entry which is preliminary data.</text>
</comment>
<gene>
    <name evidence="2" type="ORF">ABC974_19790</name>
</gene>